<dbReference type="AlphaFoldDB" id="A0A9P6GY10"/>
<accession>A0A9P6GY10</accession>
<feature type="chain" id="PRO_5040409963" evidence="1">
    <location>
        <begin position="26"/>
        <end position="228"/>
    </location>
</feature>
<gene>
    <name evidence="2" type="ORF">NGRA_2243</name>
</gene>
<organism evidence="2 3">
    <name type="scientific">Nosema granulosis</name>
    <dbReference type="NCBI Taxonomy" id="83296"/>
    <lineage>
        <taxon>Eukaryota</taxon>
        <taxon>Fungi</taxon>
        <taxon>Fungi incertae sedis</taxon>
        <taxon>Microsporidia</taxon>
        <taxon>Nosematidae</taxon>
        <taxon>Nosema</taxon>
    </lineage>
</organism>
<dbReference type="EMBL" id="SBJO01000218">
    <property type="protein sequence ID" value="KAF9762056.1"/>
    <property type="molecule type" value="Genomic_DNA"/>
</dbReference>
<proteinExistence type="predicted"/>
<protein>
    <submittedName>
        <fullName evidence="2">Uncharacterized protein</fullName>
    </submittedName>
</protein>
<comment type="caution">
    <text evidence="2">The sequence shown here is derived from an EMBL/GenBank/DDBJ whole genome shotgun (WGS) entry which is preliminary data.</text>
</comment>
<name>A0A9P6GY10_9MICR</name>
<keyword evidence="3" id="KW-1185">Reference proteome</keyword>
<sequence length="228" mass="27267">MSKIIWLGMCVICLLLFLIFSTLYSKDKGEIKETETPIPTPKPKMWERLFVPETYAILKKFGIKESDNTIKAILISSYTICSVKPSFVDESLSNNYIKNEYFYVADREEFLSCIIKFNENFMKNVFELEGLKDILENKNVEYKDIIYFFDNFKEDKCKILGGENLMIFKRNKFYKRIKEGLIKNYEEDFNFIMKQNLKWYGKSYGIFDFVYLNFITVYSGFRPKPKYY</sequence>
<evidence type="ECO:0000256" key="1">
    <source>
        <dbReference type="SAM" id="SignalP"/>
    </source>
</evidence>
<dbReference type="Proteomes" id="UP000740883">
    <property type="component" value="Unassembled WGS sequence"/>
</dbReference>
<evidence type="ECO:0000313" key="2">
    <source>
        <dbReference type="EMBL" id="KAF9762056.1"/>
    </source>
</evidence>
<reference evidence="2 3" key="1">
    <citation type="journal article" date="2020" name="Genome Biol. Evol.">
        <title>Comparative genomics of strictly vertically transmitted, feminizing microsporidia endosymbionts of amphipod crustaceans.</title>
        <authorList>
            <person name="Cormier A."/>
            <person name="Chebbi M.A."/>
            <person name="Giraud I."/>
            <person name="Wattier R."/>
            <person name="Teixeira M."/>
            <person name="Gilbert C."/>
            <person name="Rigaud T."/>
            <person name="Cordaux R."/>
        </authorList>
    </citation>
    <scope>NUCLEOTIDE SEQUENCE [LARGE SCALE GENOMIC DNA]</scope>
    <source>
        <strain evidence="2 3">Ou3-Ou53</strain>
    </source>
</reference>
<feature type="signal peptide" evidence="1">
    <location>
        <begin position="1"/>
        <end position="25"/>
    </location>
</feature>
<keyword evidence="1" id="KW-0732">Signal</keyword>
<evidence type="ECO:0000313" key="3">
    <source>
        <dbReference type="Proteomes" id="UP000740883"/>
    </source>
</evidence>